<keyword evidence="1" id="KW-0732">Signal</keyword>
<name>A0A238KUG6_9RHOB</name>
<evidence type="ECO:0008006" key="4">
    <source>
        <dbReference type="Google" id="ProtNLM"/>
    </source>
</evidence>
<gene>
    <name evidence="2" type="ORF">PEV8663_03235</name>
</gene>
<accession>A0A238KUG6</accession>
<evidence type="ECO:0000313" key="2">
    <source>
        <dbReference type="EMBL" id="SMX46338.1"/>
    </source>
</evidence>
<feature type="chain" id="PRO_5012240884" description="DUF3299 domain-containing protein" evidence="1">
    <location>
        <begin position="20"/>
        <end position="143"/>
    </location>
</feature>
<dbReference type="OrthoDB" id="7863575at2"/>
<proteinExistence type="predicted"/>
<dbReference type="Proteomes" id="UP000220836">
    <property type="component" value="Unassembled WGS sequence"/>
</dbReference>
<organism evidence="2 3">
    <name type="scientific">Pelagimonas varians</name>
    <dbReference type="NCBI Taxonomy" id="696760"/>
    <lineage>
        <taxon>Bacteria</taxon>
        <taxon>Pseudomonadati</taxon>
        <taxon>Pseudomonadota</taxon>
        <taxon>Alphaproteobacteria</taxon>
        <taxon>Rhodobacterales</taxon>
        <taxon>Roseobacteraceae</taxon>
        <taxon>Pelagimonas</taxon>
    </lineage>
</organism>
<feature type="signal peptide" evidence="1">
    <location>
        <begin position="1"/>
        <end position="19"/>
    </location>
</feature>
<dbReference type="EMBL" id="FXYH01000013">
    <property type="protein sequence ID" value="SMX46338.1"/>
    <property type="molecule type" value="Genomic_DNA"/>
</dbReference>
<dbReference type="Gene3D" id="2.40.50.870">
    <property type="entry name" value="Protein of unknown function (DUF3299)"/>
    <property type="match status" value="1"/>
</dbReference>
<sequence length="143" mass="15490">MRSSTLAIAAALGATPALAQPGDIWDLIGQIQIDELVTENSYEVRKSFPAGISETDQEIEISGYVAPMFPGEQVRELIMVSDMGFCPFCGDPDHGASLQVSLADPIGMIDEGQRITLRGQLSRVNDPETWQAVVLKEAQVVTR</sequence>
<keyword evidence="3" id="KW-1185">Reference proteome</keyword>
<dbReference type="AlphaFoldDB" id="A0A238KUG6"/>
<reference evidence="2 3" key="1">
    <citation type="submission" date="2017-05" db="EMBL/GenBank/DDBJ databases">
        <authorList>
            <person name="Song R."/>
            <person name="Chenine A.L."/>
            <person name="Ruprecht R.M."/>
        </authorList>
    </citation>
    <scope>NUCLEOTIDE SEQUENCE [LARGE SCALE GENOMIC DNA]</scope>
    <source>
        <strain evidence="2 3">CECT 8663</strain>
    </source>
</reference>
<dbReference type="RefSeq" id="WP_097805716.1">
    <property type="nucleotide sequence ID" value="NZ_FXYH01000013.1"/>
</dbReference>
<protein>
    <recommendedName>
        <fullName evidence="4">DUF3299 domain-containing protein</fullName>
    </recommendedName>
</protein>
<evidence type="ECO:0000313" key="3">
    <source>
        <dbReference type="Proteomes" id="UP000220836"/>
    </source>
</evidence>
<evidence type="ECO:0000256" key="1">
    <source>
        <dbReference type="SAM" id="SignalP"/>
    </source>
</evidence>